<dbReference type="EMBL" id="HBKN01040960">
    <property type="protein sequence ID" value="CAE2329035.1"/>
    <property type="molecule type" value="Transcribed_RNA"/>
</dbReference>
<dbReference type="SUPFAM" id="SSF48371">
    <property type="entry name" value="ARM repeat"/>
    <property type="match status" value="2"/>
</dbReference>
<dbReference type="InterPro" id="IPR016024">
    <property type="entry name" value="ARM-type_fold"/>
</dbReference>
<dbReference type="InterPro" id="IPR011989">
    <property type="entry name" value="ARM-like"/>
</dbReference>
<dbReference type="InterPro" id="IPR000225">
    <property type="entry name" value="Armadillo"/>
</dbReference>
<accession>A0A7S4PB07</accession>
<sequence length="706" mass="75974">MSSLLRSRVLKGLGDLGHVLKTRKSKCSWLPSSLVRGTRQLRLQSFTSTSSWGKTTRSRWLVVGTGAAAGLACCMLEANKTYLAEMEGVSVAALSDAVLGKSDVSKLQSILESVASQVASNDVEDRRVILQLLSRRDILLHQKDAIRRGALKALKECVSTLSDDSGAATMVAVQSEAYKNLLACAADTFNRVKEGKGDAEAAETLHLVMGCLSEWNLKAKLSPEDAKGILKICRSDDILRSQSAGLIENSLQALLFISKAKDALPGLISAESIDLCSRVLDDKSSSASAKVLGSQVLAQLTEYKGSWLSSNISKYRGFSDVVKQIALLSSIDMDADLSMRCLESLAKIATSGFHKNLSQQAAESLIGAFTFVLMPSRGSSDEQMSLAIESLATAATDPKLISLVAKSPTADHIISVASTSLKVSNAVAALHILSAIAKSSLEAAEFLSHSGAIQGLVSAAEHHKSTIEIREAVATCLDAIASADSDDCKTHVAHFATPIIIALARTSDEDMQLKALQILLKLCYNSYNKFNMQKTFGIIGELVPFLAREDVKQLEVVTECLARLASTDNAYFGENTEELGRARAMKPLMILAKSQHPLVHRNATWALACMTACDNNHVPMRASIDTLLLVLAHGTRDAQRLAAMAVANLAATERTRQILKDKGAETLLRNCAQMNSSDQILKQVYKTAMTNLKRGGQQVFNIPLPE</sequence>
<organism evidence="1">
    <name type="scientific">Guillardia theta</name>
    <name type="common">Cryptophyte</name>
    <name type="synonym">Cryptomonas phi</name>
    <dbReference type="NCBI Taxonomy" id="55529"/>
    <lineage>
        <taxon>Eukaryota</taxon>
        <taxon>Cryptophyceae</taxon>
        <taxon>Pyrenomonadales</taxon>
        <taxon>Geminigeraceae</taxon>
        <taxon>Guillardia</taxon>
    </lineage>
</organism>
<dbReference type="Pfam" id="PF00514">
    <property type="entry name" value="Arm"/>
    <property type="match status" value="1"/>
</dbReference>
<evidence type="ECO:0000313" key="1">
    <source>
        <dbReference type="EMBL" id="CAE2329035.1"/>
    </source>
</evidence>
<name>A0A7S4PB07_GUITH</name>
<dbReference type="AlphaFoldDB" id="A0A7S4PB07"/>
<dbReference type="Gene3D" id="1.25.10.10">
    <property type="entry name" value="Leucine-rich Repeat Variant"/>
    <property type="match status" value="2"/>
</dbReference>
<proteinExistence type="predicted"/>
<gene>
    <name evidence="1" type="ORF">GTHE00462_LOCUS32040</name>
</gene>
<reference evidence="1" key="1">
    <citation type="submission" date="2021-01" db="EMBL/GenBank/DDBJ databases">
        <authorList>
            <person name="Corre E."/>
            <person name="Pelletier E."/>
            <person name="Niang G."/>
            <person name="Scheremetjew M."/>
            <person name="Finn R."/>
            <person name="Kale V."/>
            <person name="Holt S."/>
            <person name="Cochrane G."/>
            <person name="Meng A."/>
            <person name="Brown T."/>
            <person name="Cohen L."/>
        </authorList>
    </citation>
    <scope>NUCLEOTIDE SEQUENCE</scope>
    <source>
        <strain evidence="1">CCMP 2712</strain>
    </source>
</reference>
<protein>
    <submittedName>
        <fullName evidence="1">Uncharacterized protein</fullName>
    </submittedName>
</protein>